<sequence length="81" mass="8818">MSAVQVVFVAFIAAVAVSTLIRCALVVYTVVIALNTSNAKRRQVAVRVLRMLSPALSIKLGHLEVTRAQLGDTPERRELSE</sequence>
<evidence type="ECO:0000313" key="2">
    <source>
        <dbReference type="EMBL" id="MFB9685979.1"/>
    </source>
</evidence>
<accession>A0ABV5U3K1</accession>
<evidence type="ECO:0000313" key="3">
    <source>
        <dbReference type="Proteomes" id="UP001589535"/>
    </source>
</evidence>
<keyword evidence="1" id="KW-0472">Membrane</keyword>
<gene>
    <name evidence="2" type="ORF">ACFFTO_17420</name>
</gene>
<organism evidence="2 3">
    <name type="scientific">Amycolatopsis plumensis</name>
    <dbReference type="NCBI Taxonomy" id="236508"/>
    <lineage>
        <taxon>Bacteria</taxon>
        <taxon>Bacillati</taxon>
        <taxon>Actinomycetota</taxon>
        <taxon>Actinomycetes</taxon>
        <taxon>Pseudonocardiales</taxon>
        <taxon>Pseudonocardiaceae</taxon>
        <taxon>Amycolatopsis</taxon>
    </lineage>
</organism>
<reference evidence="2 3" key="1">
    <citation type="submission" date="2024-09" db="EMBL/GenBank/DDBJ databases">
        <authorList>
            <person name="Sun Q."/>
            <person name="Mori K."/>
        </authorList>
    </citation>
    <scope>NUCLEOTIDE SEQUENCE [LARGE SCALE GENOMIC DNA]</scope>
    <source>
        <strain evidence="2 3">JCM 13852</strain>
    </source>
</reference>
<feature type="transmembrane region" description="Helical" evidence="1">
    <location>
        <begin position="6"/>
        <end position="34"/>
    </location>
</feature>
<name>A0ABV5U3K1_9PSEU</name>
<keyword evidence="1" id="KW-0812">Transmembrane</keyword>
<proteinExistence type="predicted"/>
<dbReference type="EMBL" id="JBHMBK010000012">
    <property type="protein sequence ID" value="MFB9685979.1"/>
    <property type="molecule type" value="Genomic_DNA"/>
</dbReference>
<keyword evidence="1" id="KW-1133">Transmembrane helix</keyword>
<dbReference type="Proteomes" id="UP001589535">
    <property type="component" value="Unassembled WGS sequence"/>
</dbReference>
<keyword evidence="3" id="KW-1185">Reference proteome</keyword>
<dbReference type="RefSeq" id="WP_378194394.1">
    <property type="nucleotide sequence ID" value="NZ_JBHMBK010000012.1"/>
</dbReference>
<protein>
    <submittedName>
        <fullName evidence="2">Uncharacterized protein</fullName>
    </submittedName>
</protein>
<comment type="caution">
    <text evidence="2">The sequence shown here is derived from an EMBL/GenBank/DDBJ whole genome shotgun (WGS) entry which is preliminary data.</text>
</comment>
<evidence type="ECO:0000256" key="1">
    <source>
        <dbReference type="SAM" id="Phobius"/>
    </source>
</evidence>